<dbReference type="SUPFAM" id="SSF53850">
    <property type="entry name" value="Periplasmic binding protein-like II"/>
    <property type="match status" value="1"/>
</dbReference>
<dbReference type="PANTHER" id="PTHR42928:SF5">
    <property type="entry name" value="BLR1237 PROTEIN"/>
    <property type="match status" value="1"/>
</dbReference>
<dbReference type="Proteomes" id="UP000542125">
    <property type="component" value="Unassembled WGS sequence"/>
</dbReference>
<dbReference type="PANTHER" id="PTHR42928">
    <property type="entry name" value="TRICARBOXYLATE-BINDING PROTEIN"/>
    <property type="match status" value="1"/>
</dbReference>
<dbReference type="RefSeq" id="WP_179585392.1">
    <property type="nucleotide sequence ID" value="NZ_JACBYR010000001.1"/>
</dbReference>
<dbReference type="EMBL" id="JACBYR010000001">
    <property type="protein sequence ID" value="NYE82472.1"/>
    <property type="molecule type" value="Genomic_DNA"/>
</dbReference>
<keyword evidence="4" id="KW-1185">Reference proteome</keyword>
<dbReference type="Gene3D" id="3.40.190.10">
    <property type="entry name" value="Periplasmic binding protein-like II"/>
    <property type="match status" value="1"/>
</dbReference>
<comment type="caution">
    <text evidence="3">The sequence shown here is derived from an EMBL/GenBank/DDBJ whole genome shotgun (WGS) entry which is preliminary data.</text>
</comment>
<sequence>MLRSPVFPALLALAASFTHPVQAQSSAYPARPVRVVVPLIVGGAADVVSRLLAQSLTRMNGQTFYVENKPGANTMIGTDVCAKAPADGYTLCMVTSSSLSINPSVYEKLPYNARTDFSPVAPLVDPDMILLASPKLGVKSLSDLVTYAKQHAGKVAFGTFGIGSDTHITMEWLKRRANVDLLHVPFNGFPPIQQAFTGGDIQLMYVSVGNPGILAQIKSGAATPLAVFAASRSPQLPDVPTIDEVAPPLGFEPFQGRVWFGLVAPAHTPRPVIDKLNSQIREAMKEPSLQEQLSTLAMRTRNQDAAQFGDAMTKDRALWHSLIQEIGVKID</sequence>
<evidence type="ECO:0000313" key="3">
    <source>
        <dbReference type="EMBL" id="NYE82472.1"/>
    </source>
</evidence>
<comment type="similarity">
    <text evidence="1">Belongs to the UPF0065 (bug) family.</text>
</comment>
<dbReference type="PIRSF" id="PIRSF017082">
    <property type="entry name" value="YflP"/>
    <property type="match status" value="1"/>
</dbReference>
<name>A0A7Y9LLE7_9BURK</name>
<dbReference type="InterPro" id="IPR042100">
    <property type="entry name" value="Bug_dom1"/>
</dbReference>
<accession>A0A7Y9LLE7</accession>
<dbReference type="Gene3D" id="3.40.190.150">
    <property type="entry name" value="Bordetella uptake gene, domain 1"/>
    <property type="match status" value="1"/>
</dbReference>
<proteinExistence type="inferred from homology"/>
<dbReference type="AlphaFoldDB" id="A0A7Y9LLE7"/>
<organism evidence="3 4">
    <name type="scientific">Pigmentiphaga litoralis</name>
    <dbReference type="NCBI Taxonomy" id="516702"/>
    <lineage>
        <taxon>Bacteria</taxon>
        <taxon>Pseudomonadati</taxon>
        <taxon>Pseudomonadota</taxon>
        <taxon>Betaproteobacteria</taxon>
        <taxon>Burkholderiales</taxon>
        <taxon>Alcaligenaceae</taxon>
        <taxon>Pigmentiphaga</taxon>
    </lineage>
</organism>
<evidence type="ECO:0000256" key="1">
    <source>
        <dbReference type="ARBA" id="ARBA00006987"/>
    </source>
</evidence>
<dbReference type="InterPro" id="IPR005064">
    <property type="entry name" value="BUG"/>
</dbReference>
<protein>
    <submittedName>
        <fullName evidence="3">Tripartite-type tricarboxylate transporter receptor subunit TctC</fullName>
    </submittedName>
</protein>
<gene>
    <name evidence="3" type="ORF">FHW18_001743</name>
</gene>
<evidence type="ECO:0000256" key="2">
    <source>
        <dbReference type="SAM" id="SignalP"/>
    </source>
</evidence>
<feature type="chain" id="PRO_5031342302" evidence="2">
    <location>
        <begin position="24"/>
        <end position="331"/>
    </location>
</feature>
<feature type="signal peptide" evidence="2">
    <location>
        <begin position="1"/>
        <end position="23"/>
    </location>
</feature>
<reference evidence="3 4" key="1">
    <citation type="submission" date="2020-07" db="EMBL/GenBank/DDBJ databases">
        <title>Genomic Encyclopedia of Type Strains, Phase IV (KMG-V): Genome sequencing to study the core and pangenomes of soil and plant-associated prokaryotes.</title>
        <authorList>
            <person name="Whitman W."/>
        </authorList>
    </citation>
    <scope>NUCLEOTIDE SEQUENCE [LARGE SCALE GENOMIC DNA]</scope>
    <source>
        <strain evidence="3 4">SAS40</strain>
    </source>
</reference>
<keyword evidence="2" id="KW-0732">Signal</keyword>
<dbReference type="Pfam" id="PF03401">
    <property type="entry name" value="TctC"/>
    <property type="match status" value="1"/>
</dbReference>
<evidence type="ECO:0000313" key="4">
    <source>
        <dbReference type="Proteomes" id="UP000542125"/>
    </source>
</evidence>
<keyword evidence="3" id="KW-0675">Receptor</keyword>